<gene>
    <name evidence="2" type="ORF">PoB_004043000</name>
</gene>
<protein>
    <submittedName>
        <fullName evidence="2">Pol polyprotein</fullName>
    </submittedName>
</protein>
<keyword evidence="3" id="KW-1185">Reference proteome</keyword>
<reference evidence="2 3" key="1">
    <citation type="journal article" date="2021" name="Elife">
        <title>Chloroplast acquisition without the gene transfer in kleptoplastic sea slugs, Plakobranchus ocellatus.</title>
        <authorList>
            <person name="Maeda T."/>
            <person name="Takahashi S."/>
            <person name="Yoshida T."/>
            <person name="Shimamura S."/>
            <person name="Takaki Y."/>
            <person name="Nagai Y."/>
            <person name="Toyoda A."/>
            <person name="Suzuki Y."/>
            <person name="Arimoto A."/>
            <person name="Ishii H."/>
            <person name="Satoh N."/>
            <person name="Nishiyama T."/>
            <person name="Hasebe M."/>
            <person name="Maruyama T."/>
            <person name="Minagawa J."/>
            <person name="Obokata J."/>
            <person name="Shigenobu S."/>
        </authorList>
    </citation>
    <scope>NUCLEOTIDE SEQUENCE [LARGE SCALE GENOMIC DNA]</scope>
</reference>
<dbReference type="Pfam" id="PF00078">
    <property type="entry name" value="RVT_1"/>
    <property type="match status" value="1"/>
</dbReference>
<dbReference type="InterPro" id="IPR000477">
    <property type="entry name" value="RT_dom"/>
</dbReference>
<accession>A0AAV4B2W9</accession>
<dbReference type="InterPro" id="IPR051320">
    <property type="entry name" value="Viral_Replic_Matur_Polypro"/>
</dbReference>
<dbReference type="PANTHER" id="PTHR33064">
    <property type="entry name" value="POL PROTEIN"/>
    <property type="match status" value="1"/>
</dbReference>
<dbReference type="SUPFAM" id="SSF56672">
    <property type="entry name" value="DNA/RNA polymerases"/>
    <property type="match status" value="1"/>
</dbReference>
<proteinExistence type="predicted"/>
<evidence type="ECO:0000313" key="3">
    <source>
        <dbReference type="Proteomes" id="UP000735302"/>
    </source>
</evidence>
<comment type="caution">
    <text evidence="2">The sequence shown here is derived from an EMBL/GenBank/DDBJ whole genome shotgun (WGS) entry which is preliminary data.</text>
</comment>
<evidence type="ECO:0000313" key="2">
    <source>
        <dbReference type="EMBL" id="GFO13925.1"/>
    </source>
</evidence>
<name>A0AAV4B2W9_9GAST</name>
<dbReference type="FunFam" id="3.30.70.270:FF:000020">
    <property type="entry name" value="Transposon Tf2-6 polyprotein-like Protein"/>
    <property type="match status" value="1"/>
</dbReference>
<sequence>MIADQYIGQQNTLKEAAFVHEYAKNLQREMTDSCKIAAETAKNQLQSYRKAKSDHRRYREFAKGDKVLILLPQDGNNLFMKYQGPYKIDGVAQNNNYILTMRNGKRTYHANILKKYEEREPSPSIQPVVENVCTGFVRREEYEEIGIIILEPKRKEYPKDVTISENLTPQQNTEARELLQTFADTLSDIPGKMERVEHKIRLTDETTFRMKQYPLPVHAMDEPPAHFRELCWIGKLPFVVSYFDDVLIFSKSWEEHLEHIEKTLSALREAGFTVKPSKTIVGCEHINFLGHIVGKGQLKPDENKTEKIENLKVPTTKKEVRSVLGLLSYYRRFAHNFSAIAQPLAELTKKSSPNKIVWTPECQESWDAIKKCLTSEPIL</sequence>
<dbReference type="PANTHER" id="PTHR33064:SF29">
    <property type="entry name" value="PEPTIDASE A2 DOMAIN-CONTAINING PROTEIN-RELATED"/>
    <property type="match status" value="1"/>
</dbReference>
<feature type="domain" description="Reverse transcriptase" evidence="1">
    <location>
        <begin position="231"/>
        <end position="292"/>
    </location>
</feature>
<dbReference type="Proteomes" id="UP000735302">
    <property type="component" value="Unassembled WGS sequence"/>
</dbReference>
<dbReference type="Gene3D" id="3.30.70.270">
    <property type="match status" value="2"/>
</dbReference>
<evidence type="ECO:0000259" key="1">
    <source>
        <dbReference type="Pfam" id="PF00078"/>
    </source>
</evidence>
<dbReference type="EMBL" id="BLXT01004521">
    <property type="protein sequence ID" value="GFO13925.1"/>
    <property type="molecule type" value="Genomic_DNA"/>
</dbReference>
<organism evidence="2 3">
    <name type="scientific">Plakobranchus ocellatus</name>
    <dbReference type="NCBI Taxonomy" id="259542"/>
    <lineage>
        <taxon>Eukaryota</taxon>
        <taxon>Metazoa</taxon>
        <taxon>Spiralia</taxon>
        <taxon>Lophotrochozoa</taxon>
        <taxon>Mollusca</taxon>
        <taxon>Gastropoda</taxon>
        <taxon>Heterobranchia</taxon>
        <taxon>Euthyneura</taxon>
        <taxon>Panpulmonata</taxon>
        <taxon>Sacoglossa</taxon>
        <taxon>Placobranchoidea</taxon>
        <taxon>Plakobranchidae</taxon>
        <taxon>Plakobranchus</taxon>
    </lineage>
</organism>
<dbReference type="AlphaFoldDB" id="A0AAV4B2W9"/>
<dbReference type="InterPro" id="IPR043502">
    <property type="entry name" value="DNA/RNA_pol_sf"/>
</dbReference>
<dbReference type="InterPro" id="IPR043128">
    <property type="entry name" value="Rev_trsase/Diguanyl_cyclase"/>
</dbReference>